<dbReference type="InterPro" id="IPR011049">
    <property type="entry name" value="Serralysin-like_metalloprot_C"/>
</dbReference>
<dbReference type="EMBL" id="JYHA01000057">
    <property type="protein sequence ID" value="KKB96559.1"/>
    <property type="molecule type" value="Genomic_DNA"/>
</dbReference>
<keyword evidence="3" id="KW-1185">Reference proteome</keyword>
<gene>
    <name evidence="2" type="ORF">SZ25_00350</name>
</gene>
<protein>
    <submittedName>
        <fullName evidence="2">Uncharacterized protein</fullName>
    </submittedName>
</protein>
<evidence type="ECO:0000313" key="2">
    <source>
        <dbReference type="EMBL" id="KKB96559.1"/>
    </source>
</evidence>
<sequence>KYDLHKINIPNSWQYQNKGWSGKSDYGDPIQNTNKRYDFMSDFNKANYDSAYGFAKNVYSPYQKWNNEFKQGGSEFAKAMKDMDATIDRLNILKFSTSNPSGGQKSYYEEARKNSGNSNSGSKYHNYEDTKRNSDNANGGPKDHYEYTKTNFKTNFDNTRSDDFKKYSTPNSEYQYSKQYFPKPPVTNHHTDDNYYRPNSNYHHRMTYGYNNHGGRHNGHVGFNVGFRFPLVIDLDGDGIDLVSLGNSTVFFDIDNDGYLKNLGWSGKKDAFLAVDIDQDCNIRHAMELSFKLWDEKAITDLDGLRVAFDTNKDGKINEQDQKFNLLVVWQDANQNGISEQGELKTLQEAGIREILLDKIVPINQNSKESGNKIIQAVTLITDGRIKGALYDVALESSDAGIYVEENEGSVDLKYDNSDKVKIFKALALDQLVINLSTGNYTIAIGNNKSQAFIANKDHGSIMDGAGGDDLFLGSDHNDWAKGGDGKDSFSMGRGNDILLIDSEEALSRL</sequence>
<name>A0A0F5MPQ5_9RICK</name>
<feature type="region of interest" description="Disordered" evidence="1">
    <location>
        <begin position="99"/>
        <end position="146"/>
    </location>
</feature>
<evidence type="ECO:0000256" key="1">
    <source>
        <dbReference type="SAM" id="MobiDB-lite"/>
    </source>
</evidence>
<reference evidence="2 3" key="1">
    <citation type="submission" date="2015-02" db="EMBL/GenBank/DDBJ databases">
        <title>Single cell genomics of a rare environmental alphaproteobacterium provides unique insights into Rickettsiaceae evolution.</title>
        <authorList>
            <person name="Martijn J."/>
            <person name="Schulz F."/>
            <person name="Zaremba-Niedzwiedzka K."/>
            <person name="Viklund J."/>
            <person name="Stepanauskas R."/>
            <person name="Andersson S.G.E."/>
            <person name="Horn M."/>
            <person name="Guy L."/>
            <person name="Ettema T.J.G."/>
        </authorList>
    </citation>
    <scope>NUCLEOTIDE SEQUENCE [LARGE SCALE GENOMIC DNA]</scope>
    <source>
        <strain evidence="2 3">SCGC AAA041-L04</strain>
    </source>
</reference>
<dbReference type="PATRIC" id="fig|1607817.3.peg.348"/>
<evidence type="ECO:0000313" key="3">
    <source>
        <dbReference type="Proteomes" id="UP000033358"/>
    </source>
</evidence>
<dbReference type="Proteomes" id="UP000033358">
    <property type="component" value="Unassembled WGS sequence"/>
</dbReference>
<feature type="compositionally biased region" description="Basic and acidic residues" evidence="1">
    <location>
        <begin position="125"/>
        <end position="134"/>
    </location>
</feature>
<dbReference type="PANTHER" id="PTHR39431:SF1">
    <property type="entry name" value="FRPA_C-RELATED PROTEIN"/>
    <property type="match status" value="1"/>
</dbReference>
<dbReference type="SUPFAM" id="SSF51120">
    <property type="entry name" value="beta-Roll"/>
    <property type="match status" value="1"/>
</dbReference>
<organism evidence="2 3">
    <name type="scientific">Candidatus Arcanibacter lacustris</name>
    <dbReference type="NCBI Taxonomy" id="1607817"/>
    <lineage>
        <taxon>Bacteria</taxon>
        <taxon>Pseudomonadati</taxon>
        <taxon>Pseudomonadota</taxon>
        <taxon>Alphaproteobacteria</taxon>
        <taxon>Rickettsiales</taxon>
        <taxon>Candidatus Arcanibacter</taxon>
    </lineage>
</organism>
<dbReference type="Gene3D" id="2.150.10.10">
    <property type="entry name" value="Serralysin-like metalloprotease, C-terminal"/>
    <property type="match status" value="1"/>
</dbReference>
<feature type="non-terminal residue" evidence="2">
    <location>
        <position position="1"/>
    </location>
</feature>
<accession>A0A0F5MPQ5</accession>
<dbReference type="PANTHER" id="PTHR39431">
    <property type="entry name" value="FRPA/C-RELATED PROTEIN"/>
    <property type="match status" value="1"/>
</dbReference>
<comment type="caution">
    <text evidence="2">The sequence shown here is derived from an EMBL/GenBank/DDBJ whole genome shotgun (WGS) entry which is preliminary data.</text>
</comment>
<proteinExistence type="predicted"/>
<dbReference type="AlphaFoldDB" id="A0A0F5MPQ5"/>